<gene>
    <name evidence="2" type="ORF">TRITD_1Av1G216570</name>
</gene>
<dbReference type="InterPro" id="IPR032675">
    <property type="entry name" value="LRR_dom_sf"/>
</dbReference>
<name>A0A9R0V1J2_TRITD</name>
<dbReference type="OMA" id="NNANIPM"/>
<proteinExistence type="predicted"/>
<dbReference type="PANTHER" id="PTHR34145">
    <property type="entry name" value="OS02G0105600 PROTEIN"/>
    <property type="match status" value="1"/>
</dbReference>
<dbReference type="PANTHER" id="PTHR34145:SF70">
    <property type="entry name" value="F-BOX DOMAIN-CONTAINING PROTEIN"/>
    <property type="match status" value="1"/>
</dbReference>
<feature type="domain" description="At1g61320/AtMIF1 LRR" evidence="1">
    <location>
        <begin position="54"/>
        <end position="458"/>
    </location>
</feature>
<reference evidence="2 3" key="1">
    <citation type="submission" date="2017-09" db="EMBL/GenBank/DDBJ databases">
        <authorList>
            <consortium name="International Durum Wheat Genome Sequencing Consortium (IDWGSC)"/>
            <person name="Milanesi L."/>
        </authorList>
    </citation>
    <scope>NUCLEOTIDE SEQUENCE [LARGE SCALE GENOMIC DNA]</scope>
    <source>
        <strain evidence="3">cv. Svevo</strain>
    </source>
</reference>
<protein>
    <recommendedName>
        <fullName evidence="1">At1g61320/AtMIF1 LRR domain-containing protein</fullName>
    </recommendedName>
</protein>
<evidence type="ECO:0000313" key="3">
    <source>
        <dbReference type="Proteomes" id="UP000324705"/>
    </source>
</evidence>
<dbReference type="InterPro" id="IPR055357">
    <property type="entry name" value="LRR_At1g61320_AtMIF1"/>
</dbReference>
<dbReference type="Gramene" id="TRITD1Av1G216570.2">
    <property type="protein sequence ID" value="TRITD1Av1G216570.2"/>
    <property type="gene ID" value="TRITD1Av1G216570"/>
</dbReference>
<dbReference type="Gene3D" id="3.80.10.10">
    <property type="entry name" value="Ribonuclease Inhibitor"/>
    <property type="match status" value="1"/>
</dbReference>
<evidence type="ECO:0000259" key="1">
    <source>
        <dbReference type="Pfam" id="PF23622"/>
    </source>
</evidence>
<dbReference type="SUPFAM" id="SSF52047">
    <property type="entry name" value="RNI-like"/>
    <property type="match status" value="1"/>
</dbReference>
<dbReference type="Pfam" id="PF23622">
    <property type="entry name" value="LRR_At1g61320_AtMIF1"/>
    <property type="match status" value="1"/>
</dbReference>
<keyword evidence="3" id="KW-1185">Reference proteome</keyword>
<dbReference type="AlphaFoldDB" id="A0A9R0V1J2"/>
<dbReference type="InterPro" id="IPR053772">
    <property type="entry name" value="At1g61320/At1g61330-like"/>
</dbReference>
<organism evidence="2 3">
    <name type="scientific">Triticum turgidum subsp. durum</name>
    <name type="common">Durum wheat</name>
    <name type="synonym">Triticum durum</name>
    <dbReference type="NCBI Taxonomy" id="4567"/>
    <lineage>
        <taxon>Eukaryota</taxon>
        <taxon>Viridiplantae</taxon>
        <taxon>Streptophyta</taxon>
        <taxon>Embryophyta</taxon>
        <taxon>Tracheophyta</taxon>
        <taxon>Spermatophyta</taxon>
        <taxon>Magnoliopsida</taxon>
        <taxon>Liliopsida</taxon>
        <taxon>Poales</taxon>
        <taxon>Poaceae</taxon>
        <taxon>BOP clade</taxon>
        <taxon>Pooideae</taxon>
        <taxon>Triticodae</taxon>
        <taxon>Triticeae</taxon>
        <taxon>Triticinae</taxon>
        <taxon>Triticum</taxon>
    </lineage>
</organism>
<accession>A0A9R0V1J2</accession>
<sequence>MPIQDAARAACVSRGFLHSWRHYSNLILSDRTLGLLGRTFEETKTHLTYKVDKILTNHYHNGVKVKTLKLSLGPCKDIKASYLDRWLRIIKPGIQEFSLVLSSVMNKSYSFPCSVLSNEAAASSIQSLSLLGCAFHPTSILGCLRRLKCLSLCYVHVTEDGLAHLLSKSSVLEWLEIEACSGIVCLKIPCTLQQLKFLSVQKCKMVQLVEIDAPQLCSFHYGGIPDADHYGRTPAIYVQNSSHLKTVDISPVSLSGILSYARFSLPSIAQNVESLTLHGRSENANIPMLPSKLPHVKNLEISLLKPFFSPNYDVLSLVSFLDASPALESFILRVEQHAIIHDPVVGDDTEYRRQNLECRNNSLRKVLITGFCSAKSMVGLTVHILERTHSLERFTLDTTYGYDRRTCNIGKFPTARMICQCWSLSKRGLEEAHRAVETADRYIKGRVPSSVQFEVLGPVVDVILGSR</sequence>
<dbReference type="Proteomes" id="UP000324705">
    <property type="component" value="Chromosome 1A"/>
</dbReference>
<dbReference type="EMBL" id="LT934111">
    <property type="protein sequence ID" value="VAH10872.1"/>
    <property type="molecule type" value="Genomic_DNA"/>
</dbReference>
<evidence type="ECO:0000313" key="2">
    <source>
        <dbReference type="EMBL" id="VAH10872.1"/>
    </source>
</evidence>